<evidence type="ECO:0000313" key="4">
    <source>
        <dbReference type="EMBL" id="AMR78032.1"/>
    </source>
</evidence>
<dbReference type="InterPro" id="IPR006665">
    <property type="entry name" value="OmpA-like"/>
</dbReference>
<dbReference type="Pfam" id="PF00691">
    <property type="entry name" value="OmpA"/>
    <property type="match status" value="1"/>
</dbReference>
<dbReference type="EMBL" id="CP014844">
    <property type="protein sequence ID" value="AMR78032.1"/>
    <property type="molecule type" value="Genomic_DNA"/>
</dbReference>
<feature type="domain" description="Toxin co-regulated pilus biosynthesis protein Q C-terminal" evidence="3">
    <location>
        <begin position="291"/>
        <end position="349"/>
    </location>
</feature>
<dbReference type="InterPro" id="IPR018927">
    <property type="entry name" value="Pilus_synth_Q_C"/>
</dbReference>
<proteinExistence type="predicted"/>
<dbReference type="Gene3D" id="3.30.1330.60">
    <property type="entry name" value="OmpA-like domain"/>
    <property type="match status" value="1"/>
</dbReference>
<organism evidence="4 5">
    <name type="scientific">Cupriavidus nantongensis</name>
    <dbReference type="NCBI Taxonomy" id="1796606"/>
    <lineage>
        <taxon>Bacteria</taxon>
        <taxon>Pseudomonadati</taxon>
        <taxon>Pseudomonadota</taxon>
        <taxon>Betaproteobacteria</taxon>
        <taxon>Burkholderiales</taxon>
        <taxon>Burkholderiaceae</taxon>
        <taxon>Cupriavidus</taxon>
    </lineage>
</organism>
<feature type="domain" description="OmpA-like" evidence="2">
    <location>
        <begin position="61"/>
        <end position="146"/>
    </location>
</feature>
<feature type="chain" id="PRO_5007497983" description="Toxin co-regulated pilus biosynthesis protein Q C-terminal domain-containing protein" evidence="1">
    <location>
        <begin position="28"/>
        <end position="371"/>
    </location>
</feature>
<dbReference type="SUPFAM" id="SSF103088">
    <property type="entry name" value="OmpA-like"/>
    <property type="match status" value="1"/>
</dbReference>
<evidence type="ECO:0000313" key="5">
    <source>
        <dbReference type="Proteomes" id="UP000075238"/>
    </source>
</evidence>
<dbReference type="KEGG" id="cnan:A2G96_09905"/>
<evidence type="ECO:0000256" key="1">
    <source>
        <dbReference type="SAM" id="SignalP"/>
    </source>
</evidence>
<dbReference type="AlphaFoldDB" id="A0A142JIX0"/>
<dbReference type="Proteomes" id="UP000075238">
    <property type="component" value="Chromosome 1"/>
</dbReference>
<evidence type="ECO:0000259" key="3">
    <source>
        <dbReference type="Pfam" id="PF10671"/>
    </source>
</evidence>
<reference evidence="4 5" key="1">
    <citation type="submission" date="2016-03" db="EMBL/GenBank/DDBJ databases">
        <title>Complete genome sequence of a novel chlorpyrifos degrading bacterium, Cupriavidus nantongensis sp. X1.</title>
        <authorList>
            <person name="Fang L."/>
        </authorList>
    </citation>
    <scope>NUCLEOTIDE SEQUENCE [LARGE SCALE GENOMIC DNA]</scope>
    <source>
        <strain evidence="4 5">X1</strain>
    </source>
</reference>
<keyword evidence="5" id="KW-1185">Reference proteome</keyword>
<dbReference type="Pfam" id="PF10671">
    <property type="entry name" value="TcpQ"/>
    <property type="match status" value="1"/>
</dbReference>
<name>A0A142JIX0_9BURK</name>
<evidence type="ECO:0000259" key="2">
    <source>
        <dbReference type="Pfam" id="PF00691"/>
    </source>
</evidence>
<dbReference type="STRING" id="1796606.A2G96_09905"/>
<dbReference type="InterPro" id="IPR036737">
    <property type="entry name" value="OmpA-like_sf"/>
</dbReference>
<gene>
    <name evidence="4" type="ORF">A2G96_09905</name>
</gene>
<evidence type="ECO:0008006" key="6">
    <source>
        <dbReference type="Google" id="ProtNLM"/>
    </source>
</evidence>
<dbReference type="RefSeq" id="WP_062798830.1">
    <property type="nucleotide sequence ID" value="NZ_CP014844.1"/>
</dbReference>
<sequence>MRPKLFSVRRSVAPFAGALALMSNAHATYTVIDDDLYPTAMIQARSRSGTDWSADKFKVNFTKGSSSVGPLARSAVDDLIPRMQVASLIRIVGRPDSATATENKKQHSLGLARASAIRTYLIRAGIPSDIIQVELDSTGNPLASNGISQAEIFISNRPDPRAATYQANAPIRAPQEQAIPHAYRYLNQEVEAPTARIMTAAPATATPQFQATRNSSDDRLIQYINQAVQAGQMLPSVAAQILRSLLEANATIQQPAPAAASAPPANAPALAPAPTYSASAPARAVPVRVERWVLDARLTLKDNLDEWSKASGWRPTNWEAANFYQVTSTTVLDGAFPDVLKRIADSTGLNICAITRDKYVRVTDSNVPCSK</sequence>
<protein>
    <recommendedName>
        <fullName evidence="6">Toxin co-regulated pilus biosynthesis protein Q C-terminal domain-containing protein</fullName>
    </recommendedName>
</protein>
<keyword evidence="1" id="KW-0732">Signal</keyword>
<feature type="signal peptide" evidence="1">
    <location>
        <begin position="1"/>
        <end position="27"/>
    </location>
</feature>
<accession>A0A142JIX0</accession>